<gene>
    <name evidence="1" type="ORF">O3P69_014817</name>
</gene>
<dbReference type="EMBL" id="JARAKH010000022">
    <property type="protein sequence ID" value="KAK8392642.1"/>
    <property type="molecule type" value="Genomic_DNA"/>
</dbReference>
<reference evidence="1 2" key="1">
    <citation type="submission" date="2023-03" db="EMBL/GenBank/DDBJ databases">
        <title>High-quality genome of Scylla paramamosain provides insights in environmental adaptation.</title>
        <authorList>
            <person name="Zhang L."/>
        </authorList>
    </citation>
    <scope>NUCLEOTIDE SEQUENCE [LARGE SCALE GENOMIC DNA]</scope>
    <source>
        <strain evidence="1">LZ_2023a</strain>
        <tissue evidence="1">Muscle</tissue>
    </source>
</reference>
<evidence type="ECO:0000313" key="1">
    <source>
        <dbReference type="EMBL" id="KAK8392642.1"/>
    </source>
</evidence>
<name>A0AAW0U2L9_SCYPA</name>
<sequence>MVETLVNRVIPPSNKHRIDPFTCNLDEYVLLKLYLGHETEKLAMMLSGNAQEVQVQYACQSVSGWVRAPVEGEISPISSPHRGYLMLPGSTVIEGSPVPEIDWCLCLGQCCCLGRKSEGVRRMVVVVVVVHTRLPWDV</sequence>
<proteinExistence type="predicted"/>
<keyword evidence="2" id="KW-1185">Reference proteome</keyword>
<accession>A0AAW0U2L9</accession>
<dbReference type="Proteomes" id="UP001487740">
    <property type="component" value="Unassembled WGS sequence"/>
</dbReference>
<comment type="caution">
    <text evidence="1">The sequence shown here is derived from an EMBL/GenBank/DDBJ whole genome shotgun (WGS) entry which is preliminary data.</text>
</comment>
<evidence type="ECO:0000313" key="2">
    <source>
        <dbReference type="Proteomes" id="UP001487740"/>
    </source>
</evidence>
<dbReference type="AlphaFoldDB" id="A0AAW0U2L9"/>
<organism evidence="1 2">
    <name type="scientific">Scylla paramamosain</name>
    <name type="common">Mud crab</name>
    <dbReference type="NCBI Taxonomy" id="85552"/>
    <lineage>
        <taxon>Eukaryota</taxon>
        <taxon>Metazoa</taxon>
        <taxon>Ecdysozoa</taxon>
        <taxon>Arthropoda</taxon>
        <taxon>Crustacea</taxon>
        <taxon>Multicrustacea</taxon>
        <taxon>Malacostraca</taxon>
        <taxon>Eumalacostraca</taxon>
        <taxon>Eucarida</taxon>
        <taxon>Decapoda</taxon>
        <taxon>Pleocyemata</taxon>
        <taxon>Brachyura</taxon>
        <taxon>Eubrachyura</taxon>
        <taxon>Portunoidea</taxon>
        <taxon>Portunidae</taxon>
        <taxon>Portuninae</taxon>
        <taxon>Scylla</taxon>
    </lineage>
</organism>
<protein>
    <submittedName>
        <fullName evidence="1">Uncharacterized protein</fullName>
    </submittedName>
</protein>